<sequence>MSVCGYLYTPSHAVLEDQGLVWLKAQGADPVLHDWGSRAYLEDLFQRIRAGSVQELLLLRLSDLGDRADEIHERLLQIQQAGIQLSLVTESGVQTPADAETWIPLLAEIPHQLQSRRLCRSQAKNRLAGKPPPGPAPFGYRREGDRYVPDRKQAGIVEDFFQHFLLYGSLRQAVRFIEEKHHKRISVATGRNWLLNPVYRGDLAYTDGTTLRDTHPAMLSRTEAAQIDRWLKRNQGIPRRSASAPRSLAGLVKCCSCGSLLRIVQTTPRQGKKNSPSYLYLRCQTCRYSLNYSEVLQDVIQQVCEQLPQRTRQLDKDPFALARQRIQSQLQANTDILGQLEALQCSGLMDEHSLAQRRYQLRAENALLAQKLEQLPPPNLPQIAQTLSIQPFWQDLTETERRAYLREFLRSIEVDSSGDVRVVFVFDP</sequence>
<keyword evidence="4" id="KW-1185">Reference proteome</keyword>
<evidence type="ECO:0000313" key="4">
    <source>
        <dbReference type="Proteomes" id="UP000830835"/>
    </source>
</evidence>
<dbReference type="PROSITE" id="PS51737">
    <property type="entry name" value="RECOMBINASE_DNA_BIND"/>
    <property type="match status" value="1"/>
</dbReference>
<dbReference type="PANTHER" id="PTHR30461">
    <property type="entry name" value="DNA-INVERTASE FROM LAMBDOID PROPHAGE"/>
    <property type="match status" value="1"/>
</dbReference>
<dbReference type="EMBL" id="JAFIRA010000032">
    <property type="protein sequence ID" value="MCJ2543613.1"/>
    <property type="molecule type" value="Genomic_DNA"/>
</dbReference>
<dbReference type="Proteomes" id="UP000830835">
    <property type="component" value="Unassembled WGS sequence"/>
</dbReference>
<dbReference type="Gene3D" id="3.90.1750.20">
    <property type="entry name" value="Putative Large Serine Recombinase, Chain B, Domain 2"/>
    <property type="match status" value="1"/>
</dbReference>
<comment type="caution">
    <text evidence="3">The sequence shown here is derived from an EMBL/GenBank/DDBJ whole genome shotgun (WGS) entry which is preliminary data.</text>
</comment>
<dbReference type="InterPro" id="IPR050639">
    <property type="entry name" value="SSR_resolvase"/>
</dbReference>
<comment type="similarity">
    <text evidence="1">Belongs to the site-specific recombinase resolvase family.</text>
</comment>
<evidence type="ECO:0000313" key="3">
    <source>
        <dbReference type="EMBL" id="MCJ2543613.1"/>
    </source>
</evidence>
<dbReference type="Pfam" id="PF07508">
    <property type="entry name" value="Recombinase"/>
    <property type="match status" value="1"/>
</dbReference>
<gene>
    <name evidence="3" type="ORF">JX360_11970</name>
</gene>
<feature type="domain" description="Recombinase" evidence="2">
    <location>
        <begin position="137"/>
        <end position="237"/>
    </location>
</feature>
<dbReference type="PANTHER" id="PTHR30461:SF26">
    <property type="entry name" value="RESOLVASE HOMOLOG YNEB"/>
    <property type="match status" value="1"/>
</dbReference>
<name>A0ABT0CCX1_THEVL</name>
<reference evidence="3" key="1">
    <citation type="submission" date="2021-02" db="EMBL/GenBank/DDBJ databases">
        <title>The CRISPR/cas machinery reduction and long-range gene transfer in the hot spring cyanobacterium Synechococcus.</title>
        <authorList>
            <person name="Dvorak P."/>
            <person name="Jahodarova E."/>
            <person name="Hasler P."/>
            <person name="Poulickova A."/>
        </authorList>
    </citation>
    <scope>NUCLEOTIDE SEQUENCE</scope>
    <source>
        <strain evidence="3">Rupite</strain>
    </source>
</reference>
<dbReference type="RefSeq" id="WP_244351176.1">
    <property type="nucleotide sequence ID" value="NZ_JAFIRA010000032.1"/>
</dbReference>
<protein>
    <submittedName>
        <fullName evidence="3">Resolvase</fullName>
    </submittedName>
</protein>
<proteinExistence type="inferred from homology"/>
<dbReference type="InterPro" id="IPR011109">
    <property type="entry name" value="DNA_bind_recombinase_dom"/>
</dbReference>
<evidence type="ECO:0000256" key="1">
    <source>
        <dbReference type="ARBA" id="ARBA00009913"/>
    </source>
</evidence>
<accession>A0ABT0CCX1</accession>
<dbReference type="InterPro" id="IPR038109">
    <property type="entry name" value="DNA_bind_recomb_sf"/>
</dbReference>
<evidence type="ECO:0000259" key="2">
    <source>
        <dbReference type="PROSITE" id="PS51737"/>
    </source>
</evidence>
<organism evidence="3 4">
    <name type="scientific">Thermostichus vulcanus str. 'Rupite'</name>
    <dbReference type="NCBI Taxonomy" id="2813851"/>
    <lineage>
        <taxon>Bacteria</taxon>
        <taxon>Bacillati</taxon>
        <taxon>Cyanobacteriota</taxon>
        <taxon>Cyanophyceae</taxon>
        <taxon>Thermostichales</taxon>
        <taxon>Thermostichaceae</taxon>
        <taxon>Thermostichus</taxon>
    </lineage>
</organism>